<dbReference type="GO" id="GO:0005829">
    <property type="term" value="C:cytosol"/>
    <property type="evidence" value="ECO:0007669"/>
    <property type="project" value="TreeGrafter"/>
</dbReference>
<keyword evidence="2" id="KW-0238">DNA-binding</keyword>
<sequence>MGNYDIRSKIGLRIKELRAERDVSQEDFANFIGMSRSYFGEIETGKRNVAVINLEKIVKGLGVTFEEFFDSDLFSGE</sequence>
<organism evidence="5 6">
    <name type="scientific">Gordonibacter massiliensis</name>
    <name type="common">ex Traore et al. 2017</name>
    <dbReference type="NCBI Taxonomy" id="1841863"/>
    <lineage>
        <taxon>Bacteria</taxon>
        <taxon>Bacillati</taxon>
        <taxon>Actinomycetota</taxon>
        <taxon>Coriobacteriia</taxon>
        <taxon>Eggerthellales</taxon>
        <taxon>Eggerthellaceae</taxon>
        <taxon>Gordonibacter</taxon>
    </lineage>
</organism>
<keyword evidence="6" id="KW-1185">Reference proteome</keyword>
<dbReference type="InterPro" id="IPR050807">
    <property type="entry name" value="TransReg_Diox_bact_type"/>
</dbReference>
<evidence type="ECO:0000259" key="4">
    <source>
        <dbReference type="PROSITE" id="PS50943"/>
    </source>
</evidence>
<comment type="caution">
    <text evidence="5">The sequence shown here is derived from an EMBL/GenBank/DDBJ whole genome shotgun (WGS) entry which is preliminary data.</text>
</comment>
<dbReference type="GO" id="GO:0003700">
    <property type="term" value="F:DNA-binding transcription factor activity"/>
    <property type="evidence" value="ECO:0007669"/>
    <property type="project" value="TreeGrafter"/>
</dbReference>
<evidence type="ECO:0000256" key="2">
    <source>
        <dbReference type="ARBA" id="ARBA00023125"/>
    </source>
</evidence>
<proteinExistence type="predicted"/>
<gene>
    <name evidence="5" type="ORF">H7313_03265</name>
</gene>
<accession>A0A842JH21</accession>
<dbReference type="InterPro" id="IPR010982">
    <property type="entry name" value="Lambda_DNA-bd_dom_sf"/>
</dbReference>
<dbReference type="SUPFAM" id="SSF47413">
    <property type="entry name" value="lambda repressor-like DNA-binding domains"/>
    <property type="match status" value="1"/>
</dbReference>
<evidence type="ECO:0000256" key="1">
    <source>
        <dbReference type="ARBA" id="ARBA00023015"/>
    </source>
</evidence>
<dbReference type="PANTHER" id="PTHR46797:SF23">
    <property type="entry name" value="HTH-TYPE TRANSCRIPTIONAL REGULATOR SUTR"/>
    <property type="match status" value="1"/>
</dbReference>
<dbReference type="Gene3D" id="1.10.260.40">
    <property type="entry name" value="lambda repressor-like DNA-binding domains"/>
    <property type="match status" value="1"/>
</dbReference>
<dbReference type="SMART" id="SM00530">
    <property type="entry name" value="HTH_XRE"/>
    <property type="match status" value="1"/>
</dbReference>
<name>A0A842JH21_9ACTN</name>
<evidence type="ECO:0000256" key="3">
    <source>
        <dbReference type="ARBA" id="ARBA00023163"/>
    </source>
</evidence>
<dbReference type="EMBL" id="JACMSE010000001">
    <property type="protein sequence ID" value="MBC2888370.1"/>
    <property type="molecule type" value="Genomic_DNA"/>
</dbReference>
<reference evidence="5 6" key="1">
    <citation type="submission" date="2020-08" db="EMBL/GenBank/DDBJ databases">
        <authorList>
            <person name="Liu C."/>
            <person name="Sun Q."/>
        </authorList>
    </citation>
    <scope>NUCLEOTIDE SEQUENCE [LARGE SCALE GENOMIC DNA]</scope>
    <source>
        <strain evidence="5 6">N22</strain>
    </source>
</reference>
<dbReference type="RefSeq" id="WP_080144526.1">
    <property type="nucleotide sequence ID" value="NZ_JAASIO010000001.1"/>
</dbReference>
<keyword evidence="3" id="KW-0804">Transcription</keyword>
<keyword evidence="1" id="KW-0805">Transcription regulation</keyword>
<dbReference type="InterPro" id="IPR001387">
    <property type="entry name" value="Cro/C1-type_HTH"/>
</dbReference>
<dbReference type="Proteomes" id="UP000587396">
    <property type="component" value="Unassembled WGS sequence"/>
</dbReference>
<feature type="domain" description="HTH cro/C1-type" evidence="4">
    <location>
        <begin position="14"/>
        <end position="68"/>
    </location>
</feature>
<dbReference type="GO" id="GO:0003677">
    <property type="term" value="F:DNA binding"/>
    <property type="evidence" value="ECO:0007669"/>
    <property type="project" value="UniProtKB-KW"/>
</dbReference>
<evidence type="ECO:0000313" key="5">
    <source>
        <dbReference type="EMBL" id="MBC2888370.1"/>
    </source>
</evidence>
<dbReference type="CDD" id="cd00093">
    <property type="entry name" value="HTH_XRE"/>
    <property type="match status" value="1"/>
</dbReference>
<evidence type="ECO:0000313" key="6">
    <source>
        <dbReference type="Proteomes" id="UP000587396"/>
    </source>
</evidence>
<dbReference type="Pfam" id="PF01381">
    <property type="entry name" value="HTH_3"/>
    <property type="match status" value="1"/>
</dbReference>
<dbReference type="PANTHER" id="PTHR46797">
    <property type="entry name" value="HTH-TYPE TRANSCRIPTIONAL REGULATOR"/>
    <property type="match status" value="1"/>
</dbReference>
<dbReference type="PROSITE" id="PS50943">
    <property type="entry name" value="HTH_CROC1"/>
    <property type="match status" value="1"/>
</dbReference>
<dbReference type="AlphaFoldDB" id="A0A842JH21"/>
<protein>
    <submittedName>
        <fullName evidence="5">Helix-turn-helix transcriptional regulator</fullName>
    </submittedName>
</protein>